<keyword evidence="9 12" id="KW-1133">Transmembrane helix</keyword>
<dbReference type="Pfam" id="PF02743">
    <property type="entry name" value="dCache_1"/>
    <property type="match status" value="1"/>
</dbReference>
<dbReference type="Gene3D" id="3.30.450.20">
    <property type="entry name" value="PAS domain"/>
    <property type="match status" value="2"/>
</dbReference>
<evidence type="ECO:0000256" key="4">
    <source>
        <dbReference type="ARBA" id="ARBA00022475"/>
    </source>
</evidence>
<dbReference type="AlphaFoldDB" id="A0A3R5U2X2"/>
<keyword evidence="10" id="KW-0902">Two-component regulatory system</keyword>
<dbReference type="CDD" id="cd06225">
    <property type="entry name" value="HAMP"/>
    <property type="match status" value="1"/>
</dbReference>
<dbReference type="Pfam" id="PF06580">
    <property type="entry name" value="His_kinase"/>
    <property type="match status" value="1"/>
</dbReference>
<dbReference type="InterPro" id="IPR036890">
    <property type="entry name" value="HATPase_C_sf"/>
</dbReference>
<evidence type="ECO:0000259" key="14">
    <source>
        <dbReference type="PROSITE" id="PS50885"/>
    </source>
</evidence>
<evidence type="ECO:0000313" key="15">
    <source>
        <dbReference type="EMBL" id="QAA30259.1"/>
    </source>
</evidence>
<dbReference type="EC" id="2.7.13.3" evidence="3"/>
<evidence type="ECO:0000256" key="9">
    <source>
        <dbReference type="ARBA" id="ARBA00022989"/>
    </source>
</evidence>
<dbReference type="EMBL" id="CP025746">
    <property type="protein sequence ID" value="QAA30259.1"/>
    <property type="molecule type" value="Genomic_DNA"/>
</dbReference>
<dbReference type="InterPro" id="IPR010559">
    <property type="entry name" value="Sig_transdc_His_kin_internal"/>
</dbReference>
<dbReference type="Proteomes" id="UP000286268">
    <property type="component" value="Chromosome"/>
</dbReference>
<evidence type="ECO:0000256" key="5">
    <source>
        <dbReference type="ARBA" id="ARBA00022553"/>
    </source>
</evidence>
<dbReference type="InterPro" id="IPR003594">
    <property type="entry name" value="HATPase_dom"/>
</dbReference>
<name>A0A3R5U2X2_9CLOT</name>
<keyword evidence="6" id="KW-0808">Transferase</keyword>
<dbReference type="SMART" id="SM00387">
    <property type="entry name" value="HATPase_c"/>
    <property type="match status" value="1"/>
</dbReference>
<dbReference type="InterPro" id="IPR033479">
    <property type="entry name" value="dCache_1"/>
</dbReference>
<dbReference type="SUPFAM" id="SSF55874">
    <property type="entry name" value="ATPase domain of HSP90 chaperone/DNA topoisomerase II/histidine kinase"/>
    <property type="match status" value="1"/>
</dbReference>
<proteinExistence type="predicted"/>
<evidence type="ECO:0000256" key="2">
    <source>
        <dbReference type="ARBA" id="ARBA00004651"/>
    </source>
</evidence>
<dbReference type="Gene3D" id="3.30.565.10">
    <property type="entry name" value="Histidine kinase-like ATPase, C-terminal domain"/>
    <property type="match status" value="1"/>
</dbReference>
<comment type="subcellular location">
    <subcellularLocation>
        <location evidence="2">Cell membrane</location>
        <topology evidence="2">Multi-pass membrane protein</topology>
    </subcellularLocation>
</comment>
<dbReference type="Pfam" id="PF02518">
    <property type="entry name" value="HATPase_c"/>
    <property type="match status" value="1"/>
</dbReference>
<keyword evidence="11 12" id="KW-0472">Membrane</keyword>
<organism evidence="15 16">
    <name type="scientific">Clostridium manihotivorum</name>
    <dbReference type="NCBI Taxonomy" id="2320868"/>
    <lineage>
        <taxon>Bacteria</taxon>
        <taxon>Bacillati</taxon>
        <taxon>Bacillota</taxon>
        <taxon>Clostridia</taxon>
        <taxon>Eubacteriales</taxon>
        <taxon>Clostridiaceae</taxon>
        <taxon>Clostridium</taxon>
    </lineage>
</organism>
<feature type="domain" description="HAMP" evidence="14">
    <location>
        <begin position="322"/>
        <end position="374"/>
    </location>
</feature>
<keyword evidence="5" id="KW-0597">Phosphoprotein</keyword>
<keyword evidence="4" id="KW-1003">Cell membrane</keyword>
<dbReference type="PROSITE" id="PS50885">
    <property type="entry name" value="HAMP"/>
    <property type="match status" value="1"/>
</dbReference>
<feature type="transmembrane region" description="Helical" evidence="12">
    <location>
        <begin position="20"/>
        <end position="40"/>
    </location>
</feature>
<sequence>MKKVISSFLNSSMRRKLILYFFLVILVPTVTITILGNLIYKNSMSDEQQANTKQMIKQISDNIDFYIKDTENIANYLSQDPSVLAFLNSNSIDENNYKDDISSNAMKIISRFVNLHPEIAGIMIVNKNDSYVSDVMYRISRDPLTNERWYKKAMENKDNINLFSKPVGRNINNIFNYSADNVVSMSKAVYDNSDESCVGVILIDMKLDIIKQVIENVKPGRTGFVYIMDSDNEIVYSPVNKVVYRINKNIFDNNRNNFIIKRIKNKDYQMMSTSSRYTKWRTVGVFPLDETLKVINYMKYYSFFIALITLILAGILAIFFTKSIVNPITKLRMLMRRTQDGDLNVHFNSKYNDEIGELGNSFNKMIKEIKNLVELVQIEEKNKRKAEISVLQAQIKPHFLYNTLDTIQWMAKEHGADNIVKIITSLTNLLRIGLNNGNEIIKLRDEVRHVESYLSIQKVRYEDKLNYKIDIDEDILEYSVIKLILQPLVENAIYHGIKEKRGNGSIVIEGEEKDNKIHIRVIDNGVGIDEDRLREINQILKKSSLARSRIGVGIFNVNERIRLNYGDEYGLIYSSVYGEGTVVDIWHPILK</sequence>
<dbReference type="PANTHER" id="PTHR42713">
    <property type="entry name" value="HISTIDINE KINASE-RELATED"/>
    <property type="match status" value="1"/>
</dbReference>
<dbReference type="PANTHER" id="PTHR42713:SF2">
    <property type="entry name" value="TWO-COMPONENT SENSOR KINASE YESM"/>
    <property type="match status" value="1"/>
</dbReference>
<protein>
    <recommendedName>
        <fullName evidence="3">histidine kinase</fullName>
        <ecNumber evidence="3">2.7.13.3</ecNumber>
    </recommendedName>
</protein>
<evidence type="ECO:0000256" key="7">
    <source>
        <dbReference type="ARBA" id="ARBA00022692"/>
    </source>
</evidence>
<dbReference type="Gene3D" id="6.10.340.10">
    <property type="match status" value="1"/>
</dbReference>
<dbReference type="InterPro" id="IPR003660">
    <property type="entry name" value="HAMP_dom"/>
</dbReference>
<keyword evidence="7 12" id="KW-0812">Transmembrane</keyword>
<dbReference type="OrthoDB" id="9809348at2"/>
<evidence type="ECO:0000256" key="10">
    <source>
        <dbReference type="ARBA" id="ARBA00023012"/>
    </source>
</evidence>
<dbReference type="InterPro" id="IPR005467">
    <property type="entry name" value="His_kinase_dom"/>
</dbReference>
<dbReference type="InterPro" id="IPR051552">
    <property type="entry name" value="HptR"/>
</dbReference>
<reference evidence="15 16" key="1">
    <citation type="submission" date="2018-01" db="EMBL/GenBank/DDBJ databases">
        <title>Genome Sequencing and Assembly of Anaerobacter polyendosporus strain CT4.</title>
        <authorList>
            <person name="Tachaapaikoon C."/>
            <person name="Sutheeworapong S."/>
            <person name="Jenjaroenpun P."/>
            <person name="Wongsurawat T."/>
            <person name="Nookeaw I."/>
            <person name="Cheawchanlertfa P."/>
            <person name="Kosugi A."/>
            <person name="Cheevadhanarak S."/>
            <person name="Ratanakhanokchai K."/>
        </authorList>
    </citation>
    <scope>NUCLEOTIDE SEQUENCE [LARGE SCALE GENOMIC DNA]</scope>
    <source>
        <strain evidence="15 16">CT4</strain>
    </source>
</reference>
<evidence type="ECO:0000256" key="1">
    <source>
        <dbReference type="ARBA" id="ARBA00000085"/>
    </source>
</evidence>
<dbReference type="PROSITE" id="PS50109">
    <property type="entry name" value="HIS_KIN"/>
    <property type="match status" value="1"/>
</dbReference>
<dbReference type="Pfam" id="PF00672">
    <property type="entry name" value="HAMP"/>
    <property type="match status" value="1"/>
</dbReference>
<dbReference type="GO" id="GO:0000155">
    <property type="term" value="F:phosphorelay sensor kinase activity"/>
    <property type="evidence" value="ECO:0007669"/>
    <property type="project" value="InterPro"/>
</dbReference>
<evidence type="ECO:0000256" key="11">
    <source>
        <dbReference type="ARBA" id="ARBA00023136"/>
    </source>
</evidence>
<accession>A0A3R5U2X2</accession>
<evidence type="ECO:0000256" key="8">
    <source>
        <dbReference type="ARBA" id="ARBA00022777"/>
    </source>
</evidence>
<feature type="domain" description="Histidine kinase" evidence="13">
    <location>
        <begin position="481"/>
        <end position="591"/>
    </location>
</feature>
<dbReference type="GO" id="GO:0005886">
    <property type="term" value="C:plasma membrane"/>
    <property type="evidence" value="ECO:0007669"/>
    <property type="project" value="UniProtKB-SubCell"/>
</dbReference>
<dbReference type="SUPFAM" id="SSF158472">
    <property type="entry name" value="HAMP domain-like"/>
    <property type="match status" value="1"/>
</dbReference>
<feature type="transmembrane region" description="Helical" evidence="12">
    <location>
        <begin position="300"/>
        <end position="325"/>
    </location>
</feature>
<evidence type="ECO:0000259" key="13">
    <source>
        <dbReference type="PROSITE" id="PS50109"/>
    </source>
</evidence>
<comment type="catalytic activity">
    <reaction evidence="1">
        <text>ATP + protein L-histidine = ADP + protein N-phospho-L-histidine.</text>
        <dbReference type="EC" id="2.7.13.3"/>
    </reaction>
</comment>
<keyword evidence="16" id="KW-1185">Reference proteome</keyword>
<evidence type="ECO:0000256" key="12">
    <source>
        <dbReference type="SAM" id="Phobius"/>
    </source>
</evidence>
<dbReference type="RefSeq" id="WP_128210710.1">
    <property type="nucleotide sequence ID" value="NZ_CP025746.1"/>
</dbReference>
<dbReference type="SMART" id="SM00304">
    <property type="entry name" value="HAMP"/>
    <property type="match status" value="1"/>
</dbReference>
<evidence type="ECO:0000256" key="6">
    <source>
        <dbReference type="ARBA" id="ARBA00022679"/>
    </source>
</evidence>
<dbReference type="KEGG" id="cmah:C1I91_00345"/>
<keyword evidence="8 15" id="KW-0418">Kinase</keyword>
<evidence type="ECO:0000256" key="3">
    <source>
        <dbReference type="ARBA" id="ARBA00012438"/>
    </source>
</evidence>
<gene>
    <name evidence="15" type="ORF">C1I91_00345</name>
</gene>
<evidence type="ECO:0000313" key="16">
    <source>
        <dbReference type="Proteomes" id="UP000286268"/>
    </source>
</evidence>